<dbReference type="OrthoDB" id="2744543at2759"/>
<dbReference type="SUPFAM" id="SSF55729">
    <property type="entry name" value="Acyl-CoA N-acyltransferases (Nat)"/>
    <property type="match status" value="1"/>
</dbReference>
<evidence type="ECO:0000259" key="1">
    <source>
        <dbReference type="PROSITE" id="PS51186"/>
    </source>
</evidence>
<evidence type="ECO:0000313" key="2">
    <source>
        <dbReference type="EMBL" id="QPG96626.1"/>
    </source>
</evidence>
<keyword evidence="3" id="KW-1185">Reference proteome</keyword>
<dbReference type="PROSITE" id="PS51186">
    <property type="entry name" value="GNAT"/>
    <property type="match status" value="1"/>
</dbReference>
<dbReference type="InterPro" id="IPR016181">
    <property type="entry name" value="Acyl_CoA_acyltransferase"/>
</dbReference>
<dbReference type="Proteomes" id="UP000594364">
    <property type="component" value="Chromosome 2"/>
</dbReference>
<dbReference type="GO" id="GO:0016747">
    <property type="term" value="F:acyltransferase activity, transferring groups other than amino-acyl groups"/>
    <property type="evidence" value="ECO:0007669"/>
    <property type="project" value="InterPro"/>
</dbReference>
<feature type="domain" description="N-acetyltransferase" evidence="1">
    <location>
        <begin position="20"/>
        <end position="206"/>
    </location>
</feature>
<reference evidence="2 3" key="1">
    <citation type="journal article" date="2018" name="PLoS Genet.">
        <title>Repeat elements organise 3D genome structure and mediate transcription in the filamentous fungus Epichloe festucae.</title>
        <authorList>
            <person name="Winter D.J."/>
            <person name="Ganley A.R.D."/>
            <person name="Young C.A."/>
            <person name="Liachko I."/>
            <person name="Schardl C.L."/>
            <person name="Dupont P.Y."/>
            <person name="Berry D."/>
            <person name="Ram A."/>
            <person name="Scott B."/>
            <person name="Cox M.P."/>
        </authorList>
    </citation>
    <scope>NUCLEOTIDE SEQUENCE [LARGE SCALE GENOMIC DNA]</scope>
    <source>
        <strain evidence="2 3">Fl1</strain>
    </source>
</reference>
<dbReference type="PANTHER" id="PTHR42791">
    <property type="entry name" value="GNAT FAMILY ACETYLTRANSFERASE"/>
    <property type="match status" value="1"/>
</dbReference>
<name>A0A7S9KP96_EPIFF</name>
<evidence type="ECO:0000313" key="3">
    <source>
        <dbReference type="Proteomes" id="UP000594364"/>
    </source>
</evidence>
<sequence>MQGTITDISVSDAERIVRKVDYPAMRDGPLFRLIFPSRATTTEAQQNEIIQWYAEGLEDALRCKANKLLQVCASDGTPLGFCGWTMEHRGQIRQVPRNSSLSQHGKKLLSLPEALDLSAWLSVSNDLRSERERILGGWDNVCWLIFMSVHPDLQRHGLGSTLLKRVCDDMDELGWPAFVMSSPAGIRLYAKFGFDVVGRIETCEGT</sequence>
<dbReference type="PANTHER" id="PTHR42791:SF17">
    <property type="entry name" value="ACETYLTRANSFERASE, GNAT FAMILY FAMILY (AFU_ORTHOLOGUE AFUA_8G05690)"/>
    <property type="match status" value="1"/>
</dbReference>
<dbReference type="EMBL" id="CP031386">
    <property type="protein sequence ID" value="QPG96626.1"/>
    <property type="molecule type" value="Genomic_DNA"/>
</dbReference>
<dbReference type="Gene3D" id="3.40.630.30">
    <property type="match status" value="1"/>
</dbReference>
<organism evidence="2 3">
    <name type="scientific">Epichloe festucae (strain Fl1)</name>
    <dbReference type="NCBI Taxonomy" id="877507"/>
    <lineage>
        <taxon>Eukaryota</taxon>
        <taxon>Fungi</taxon>
        <taxon>Dikarya</taxon>
        <taxon>Ascomycota</taxon>
        <taxon>Pezizomycotina</taxon>
        <taxon>Sordariomycetes</taxon>
        <taxon>Hypocreomycetidae</taxon>
        <taxon>Hypocreales</taxon>
        <taxon>Clavicipitaceae</taxon>
        <taxon>Epichloe</taxon>
    </lineage>
</organism>
<dbReference type="InterPro" id="IPR052523">
    <property type="entry name" value="Trichothecene_AcTrans"/>
</dbReference>
<dbReference type="Pfam" id="PF00583">
    <property type="entry name" value="Acetyltransf_1"/>
    <property type="match status" value="1"/>
</dbReference>
<protein>
    <recommendedName>
        <fullName evidence="1">N-acetyltransferase domain-containing protein</fullName>
    </recommendedName>
</protein>
<dbReference type="InterPro" id="IPR000182">
    <property type="entry name" value="GNAT_dom"/>
</dbReference>
<accession>A0A7S9KP96</accession>
<dbReference type="CDD" id="cd04301">
    <property type="entry name" value="NAT_SF"/>
    <property type="match status" value="1"/>
</dbReference>
<dbReference type="AlphaFoldDB" id="A0A7S9KP96"/>
<gene>
    <name evidence="2" type="ORF">C2857_004777</name>
</gene>
<proteinExistence type="predicted"/>